<dbReference type="Pfam" id="PF00381">
    <property type="entry name" value="PTS-HPr"/>
    <property type="match status" value="1"/>
</dbReference>
<evidence type="ECO:0000313" key="5">
    <source>
        <dbReference type="EMBL" id="MCD1653768.1"/>
    </source>
</evidence>
<dbReference type="RefSeq" id="WP_230753178.1">
    <property type="nucleotide sequence ID" value="NZ_JAINWA010000001.1"/>
</dbReference>
<evidence type="ECO:0000313" key="6">
    <source>
        <dbReference type="Proteomes" id="UP001198163"/>
    </source>
</evidence>
<dbReference type="InterPro" id="IPR050399">
    <property type="entry name" value="HPr"/>
</dbReference>
<organism evidence="5 6">
    <name type="scientific">Teretinema zuelzerae</name>
    <dbReference type="NCBI Taxonomy" id="156"/>
    <lineage>
        <taxon>Bacteria</taxon>
        <taxon>Pseudomonadati</taxon>
        <taxon>Spirochaetota</taxon>
        <taxon>Spirochaetia</taxon>
        <taxon>Spirochaetales</taxon>
        <taxon>Treponemataceae</taxon>
        <taxon>Teretinema</taxon>
    </lineage>
</organism>
<keyword evidence="3" id="KW-0813">Transport</keyword>
<keyword evidence="3" id="KW-0762">Sugar transport</keyword>
<dbReference type="PROSITE" id="PS51350">
    <property type="entry name" value="PTS_HPR_DOM"/>
    <property type="match status" value="1"/>
</dbReference>
<dbReference type="SUPFAM" id="SSF55594">
    <property type="entry name" value="HPr-like"/>
    <property type="match status" value="1"/>
</dbReference>
<evidence type="ECO:0000256" key="3">
    <source>
        <dbReference type="ARBA" id="ARBA00022597"/>
    </source>
</evidence>
<dbReference type="PANTHER" id="PTHR33705">
    <property type="entry name" value="PHOSPHOCARRIER PROTEIN HPR"/>
    <property type="match status" value="1"/>
</dbReference>
<reference evidence="5" key="1">
    <citation type="submission" date="2021-08" db="EMBL/GenBank/DDBJ databases">
        <title>Comparative analyses of Brucepasteria parasyntrophica and Teretinema zuelzerae.</title>
        <authorList>
            <person name="Song Y."/>
            <person name="Brune A."/>
        </authorList>
    </citation>
    <scope>NUCLEOTIDE SEQUENCE</scope>
    <source>
        <strain evidence="5">DSM 1903</strain>
    </source>
</reference>
<gene>
    <name evidence="5" type="ORF">K7J14_03525</name>
</gene>
<comment type="caution">
    <text evidence="5">The sequence shown here is derived from an EMBL/GenBank/DDBJ whole genome shotgun (WGS) entry which is preliminary data.</text>
</comment>
<evidence type="ECO:0000256" key="2">
    <source>
        <dbReference type="ARBA" id="ARBA00020422"/>
    </source>
</evidence>
<comment type="function">
    <text evidence="1">General (non sugar-specific) component of the phosphoenolpyruvate-dependent sugar phosphotransferase system (sugar PTS). This major carbohydrate active-transport system catalyzes the phosphorylation of incoming sugar substrates concomitantly with their translocation across the cell membrane. The phosphoryl group from phosphoenolpyruvate (PEP) is transferred to the phosphoryl carrier protein HPr by enzyme I. Phospho-HPr then transfers it to the PTS EIIA domain.</text>
</comment>
<dbReference type="Gene3D" id="3.30.1340.10">
    <property type="entry name" value="HPr-like"/>
    <property type="match status" value="1"/>
</dbReference>
<proteinExistence type="predicted"/>
<dbReference type="NCBIfam" id="TIGR01003">
    <property type="entry name" value="PTS_HPr_family"/>
    <property type="match status" value="1"/>
</dbReference>
<dbReference type="PANTHER" id="PTHR33705:SF1">
    <property type="entry name" value="PHOSPHOCARRIER PROTEIN HPR"/>
    <property type="match status" value="1"/>
</dbReference>
<dbReference type="InterPro" id="IPR000032">
    <property type="entry name" value="HPr-like"/>
</dbReference>
<evidence type="ECO:0000259" key="4">
    <source>
        <dbReference type="PROSITE" id="PS51350"/>
    </source>
</evidence>
<keyword evidence="6" id="KW-1185">Reference proteome</keyword>
<evidence type="ECO:0000256" key="1">
    <source>
        <dbReference type="ARBA" id="ARBA00003681"/>
    </source>
</evidence>
<dbReference type="PRINTS" id="PR00107">
    <property type="entry name" value="PHOSPHOCPHPR"/>
</dbReference>
<protein>
    <recommendedName>
        <fullName evidence="2">Phosphocarrier protein HPr</fullName>
    </recommendedName>
</protein>
<dbReference type="AlphaFoldDB" id="A0AAE3EHH0"/>
<sequence>MVEAEILVTNPSGLHTRPAKKIVDASKKYSSEIFISKGDKKESAKNLIKLMKLGITSGNKIVLSCEGSDESDALESIAALIRGLTE</sequence>
<dbReference type="Proteomes" id="UP001198163">
    <property type="component" value="Unassembled WGS sequence"/>
</dbReference>
<accession>A0AAE3EHH0</accession>
<dbReference type="EMBL" id="JAINWA010000001">
    <property type="protein sequence ID" value="MCD1653768.1"/>
    <property type="molecule type" value="Genomic_DNA"/>
</dbReference>
<feature type="domain" description="HPr" evidence="4">
    <location>
        <begin position="1"/>
        <end position="86"/>
    </location>
</feature>
<dbReference type="CDD" id="cd00367">
    <property type="entry name" value="PTS-HPr_like"/>
    <property type="match status" value="1"/>
</dbReference>
<dbReference type="InterPro" id="IPR035895">
    <property type="entry name" value="HPr-like_sf"/>
</dbReference>
<name>A0AAE3EHH0_9SPIR</name>